<keyword evidence="7" id="KW-1185">Reference proteome</keyword>
<dbReference type="InterPro" id="IPR013762">
    <property type="entry name" value="Integrase-like_cat_sf"/>
</dbReference>
<dbReference type="CDD" id="cd00796">
    <property type="entry name" value="INT_Rci_Hp1_C"/>
    <property type="match status" value="1"/>
</dbReference>
<dbReference type="InterPro" id="IPR002104">
    <property type="entry name" value="Integrase_catalytic"/>
</dbReference>
<name>A0A2W7P3Y9_9BURK</name>
<dbReference type="InterPro" id="IPR010998">
    <property type="entry name" value="Integrase_recombinase_N"/>
</dbReference>
<dbReference type="GO" id="GO:0006310">
    <property type="term" value="P:DNA recombination"/>
    <property type="evidence" value="ECO:0007669"/>
    <property type="project" value="UniProtKB-KW"/>
</dbReference>
<dbReference type="Gene3D" id="1.10.150.130">
    <property type="match status" value="1"/>
</dbReference>
<dbReference type="GO" id="GO:0015074">
    <property type="term" value="P:DNA integration"/>
    <property type="evidence" value="ECO:0007669"/>
    <property type="project" value="UniProtKB-KW"/>
</dbReference>
<reference evidence="6" key="1">
    <citation type="submission" date="2018-06" db="EMBL/GenBank/DDBJ databases">
        <title>Genomic Encyclopedia of Type Strains, Phase IV (KMG-V): Genome sequencing to study the core and pangenomes of soil and plant-associated prokaryotes.</title>
        <authorList>
            <person name="Whitman W."/>
        </authorList>
    </citation>
    <scope>NUCLEOTIDE SEQUENCE [LARGE SCALE GENOMIC DNA]</scope>
    <source>
        <strain evidence="6">MLR2-44</strain>
    </source>
</reference>
<keyword evidence="3" id="KW-0238">DNA-binding</keyword>
<evidence type="ECO:0000256" key="2">
    <source>
        <dbReference type="ARBA" id="ARBA00022908"/>
    </source>
</evidence>
<accession>A0A2W7P3Y9</accession>
<evidence type="ECO:0000256" key="1">
    <source>
        <dbReference type="ARBA" id="ARBA00008857"/>
    </source>
</evidence>
<proteinExistence type="inferred from homology"/>
<dbReference type="EMBL" id="QKZN01000003">
    <property type="protein sequence ID" value="PZX30858.1"/>
    <property type="molecule type" value="Genomic_DNA"/>
</dbReference>
<dbReference type="Pfam" id="PF00589">
    <property type="entry name" value="Phage_integrase"/>
    <property type="match status" value="1"/>
</dbReference>
<dbReference type="AlphaFoldDB" id="A0A2W7P3Y9"/>
<comment type="similarity">
    <text evidence="1">Belongs to the 'phage' integrase family.</text>
</comment>
<evidence type="ECO:0000313" key="7">
    <source>
        <dbReference type="Proteomes" id="UP000249638"/>
    </source>
</evidence>
<comment type="caution">
    <text evidence="6">The sequence shown here is derived from an EMBL/GenBank/DDBJ whole genome shotgun (WGS) entry which is preliminary data.</text>
</comment>
<dbReference type="InterPro" id="IPR011010">
    <property type="entry name" value="DNA_brk_join_enz"/>
</dbReference>
<evidence type="ECO:0000313" key="6">
    <source>
        <dbReference type="EMBL" id="PZX30858.1"/>
    </source>
</evidence>
<evidence type="ECO:0000256" key="3">
    <source>
        <dbReference type="ARBA" id="ARBA00023125"/>
    </source>
</evidence>
<dbReference type="PANTHER" id="PTHR30349">
    <property type="entry name" value="PHAGE INTEGRASE-RELATED"/>
    <property type="match status" value="1"/>
</dbReference>
<keyword evidence="4" id="KW-0233">DNA recombination</keyword>
<evidence type="ECO:0000256" key="4">
    <source>
        <dbReference type="ARBA" id="ARBA00023172"/>
    </source>
</evidence>
<dbReference type="Proteomes" id="UP000249638">
    <property type="component" value="Unassembled WGS sequence"/>
</dbReference>
<feature type="domain" description="Tyr recombinase" evidence="5">
    <location>
        <begin position="158"/>
        <end position="331"/>
    </location>
</feature>
<dbReference type="InterPro" id="IPR050090">
    <property type="entry name" value="Tyrosine_recombinase_XerCD"/>
</dbReference>
<gene>
    <name evidence="6" type="ORF">C7416_103591</name>
</gene>
<dbReference type="GO" id="GO:0003677">
    <property type="term" value="F:DNA binding"/>
    <property type="evidence" value="ECO:0007669"/>
    <property type="project" value="UniProtKB-KW"/>
</dbReference>
<dbReference type="PROSITE" id="PS51898">
    <property type="entry name" value="TYR_RECOMBINASE"/>
    <property type="match status" value="1"/>
</dbReference>
<dbReference type="SUPFAM" id="SSF56349">
    <property type="entry name" value="DNA breaking-rejoining enzymes"/>
    <property type="match status" value="1"/>
</dbReference>
<dbReference type="Gene3D" id="1.10.443.10">
    <property type="entry name" value="Intergrase catalytic core"/>
    <property type="match status" value="1"/>
</dbReference>
<dbReference type="PANTHER" id="PTHR30349:SF64">
    <property type="entry name" value="PROPHAGE INTEGRASE INTD-RELATED"/>
    <property type="match status" value="1"/>
</dbReference>
<sequence length="338" mass="37452">MTIQTSTPSRNVVLPAAHPAYPTAKVRALRDAPSRQRLTVRELADAYMAAYTGRDATRAPVLARWTSYLGDEIASELDADVIHNVLDDIAATPVMKYLGKHDDGTPRYKECGLPKPATINRAKVVLSALLTWAQQRRMMPRGWTNPCREIPGLPTNNARTRFLSDDERRRLLALCRTSTWPRLYLLVLLALTTGARKSEMLNLRYRDLDLEAGTAHLHATKNGDQRVLPLVPAVVTEIKRFGKGKPDAFLFPATTADGAKPFQPTKAWAVAIQAARIENFRFHDLRHSCASYLAQSGASLLEIADVLGHKTLDVTRRYSHLTTDTKAALVGRVLGNIA</sequence>
<protein>
    <submittedName>
        <fullName evidence="6">Site-specific recombinase XerD</fullName>
    </submittedName>
</protein>
<keyword evidence="2" id="KW-0229">DNA integration</keyword>
<organism evidence="6 7">
    <name type="scientific">Cupriavidus phytorum</name>
    <dbReference type="NCBI Taxonomy" id="3024399"/>
    <lineage>
        <taxon>Bacteria</taxon>
        <taxon>Pseudomonadati</taxon>
        <taxon>Pseudomonadota</taxon>
        <taxon>Betaproteobacteria</taxon>
        <taxon>Burkholderiales</taxon>
        <taxon>Burkholderiaceae</taxon>
        <taxon>Cupriavidus</taxon>
    </lineage>
</organism>
<evidence type="ECO:0000259" key="5">
    <source>
        <dbReference type="PROSITE" id="PS51898"/>
    </source>
</evidence>